<dbReference type="SUPFAM" id="SSF56300">
    <property type="entry name" value="Metallo-dependent phosphatases"/>
    <property type="match status" value="1"/>
</dbReference>
<dbReference type="InterPro" id="IPR029052">
    <property type="entry name" value="Metallo-depent_PP-like"/>
</dbReference>
<dbReference type="EMBL" id="PDKN01000003">
    <property type="protein sequence ID" value="RXJ58145.1"/>
    <property type="molecule type" value="Genomic_DNA"/>
</dbReference>
<name>A0A4Q0XS66_9BACT</name>
<dbReference type="RefSeq" id="WP_128996008.1">
    <property type="nucleotide sequence ID" value="NZ_PDKN01000003.1"/>
</dbReference>
<feature type="domain" description="Calcineurin-like phosphoesterase" evidence="1">
    <location>
        <begin position="21"/>
        <end position="182"/>
    </location>
</feature>
<gene>
    <name evidence="2" type="ORF">CRV04_06460</name>
</gene>
<organism evidence="2 3">
    <name type="scientific">Candidatus Marinarcus aquaticus</name>
    <dbReference type="NCBI Taxonomy" id="2044504"/>
    <lineage>
        <taxon>Bacteria</taxon>
        <taxon>Pseudomonadati</taxon>
        <taxon>Campylobacterota</taxon>
        <taxon>Epsilonproteobacteria</taxon>
        <taxon>Campylobacterales</taxon>
        <taxon>Arcobacteraceae</taxon>
        <taxon>Candidatus Marinarcus</taxon>
    </lineage>
</organism>
<reference evidence="2 3" key="1">
    <citation type="submission" date="2017-10" db="EMBL/GenBank/DDBJ databases">
        <title>Genomics of the genus Arcobacter.</title>
        <authorList>
            <person name="Perez-Cataluna A."/>
            <person name="Figueras M.J."/>
        </authorList>
    </citation>
    <scope>NUCLEOTIDE SEQUENCE [LARGE SCALE GENOMIC DNA]</scope>
    <source>
        <strain evidence="2 3">CECT 8987</strain>
    </source>
</reference>
<dbReference type="GO" id="GO:0016787">
    <property type="term" value="F:hydrolase activity"/>
    <property type="evidence" value="ECO:0007669"/>
    <property type="project" value="InterPro"/>
</dbReference>
<dbReference type="Gene3D" id="3.60.21.10">
    <property type="match status" value="1"/>
</dbReference>
<protein>
    <submittedName>
        <fullName evidence="2">Serine/threonine protein phosphatase</fullName>
    </submittedName>
</protein>
<evidence type="ECO:0000313" key="2">
    <source>
        <dbReference type="EMBL" id="RXJ58145.1"/>
    </source>
</evidence>
<evidence type="ECO:0000313" key="3">
    <source>
        <dbReference type="Proteomes" id="UP000290657"/>
    </source>
</evidence>
<dbReference type="Proteomes" id="UP000290657">
    <property type="component" value="Unassembled WGS sequence"/>
</dbReference>
<dbReference type="PANTHER" id="PTHR31302">
    <property type="entry name" value="TRANSMEMBRANE PROTEIN WITH METALLOPHOSPHOESTERASE DOMAIN-RELATED"/>
    <property type="match status" value="1"/>
</dbReference>
<dbReference type="OrthoDB" id="9780884at2"/>
<comment type="caution">
    <text evidence="2">The sequence shown here is derived from an EMBL/GenBank/DDBJ whole genome shotgun (WGS) entry which is preliminary data.</text>
</comment>
<dbReference type="AlphaFoldDB" id="A0A4Q0XS66"/>
<dbReference type="InterPro" id="IPR004843">
    <property type="entry name" value="Calcineurin-like_PHP"/>
</dbReference>
<accession>A0A4Q0XS66</accession>
<dbReference type="Pfam" id="PF00149">
    <property type="entry name" value="Metallophos"/>
    <property type="match status" value="1"/>
</dbReference>
<keyword evidence="3" id="KW-1185">Reference proteome</keyword>
<dbReference type="PANTHER" id="PTHR31302:SF0">
    <property type="entry name" value="TRANSMEMBRANE PROTEIN WITH METALLOPHOSPHOESTERASE DOMAIN"/>
    <property type="match status" value="1"/>
</dbReference>
<evidence type="ECO:0000259" key="1">
    <source>
        <dbReference type="Pfam" id="PF00149"/>
    </source>
</evidence>
<proteinExistence type="predicted"/>
<sequence>MKLPTPQTIDVSTSYKAFDGLRILHLSDLHINKKTTQSDIEALVKLCHTLEYDFAVITGDIIDCSVKHILPQLKLLNQIKKCYYISGNHDLVYGLNDLKKALHELIYLDNTTALISHNNELILLAGLSDRFSKFFKLQRQEDAIKKELSSHAHTILLAHQPKDYKLAVETNSALFLCGHTHGGQIYPFHYVVKLFQPFLNGLFYKNRTAIYVNSGLGTWGIDMRFKSHSEITLLKLTSKSVQYSKGMV</sequence>
<dbReference type="InterPro" id="IPR051158">
    <property type="entry name" value="Metallophosphoesterase_sf"/>
</dbReference>